<feature type="chain" id="PRO_5016290128" evidence="2">
    <location>
        <begin position="20"/>
        <end position="196"/>
    </location>
</feature>
<evidence type="ECO:0000313" key="4">
    <source>
        <dbReference type="Proteomes" id="UP000245771"/>
    </source>
</evidence>
<feature type="compositionally biased region" description="Basic and acidic residues" evidence="1">
    <location>
        <begin position="24"/>
        <end position="41"/>
    </location>
</feature>
<organism evidence="3 4">
    <name type="scientific">Meira miltonrushii</name>
    <dbReference type="NCBI Taxonomy" id="1280837"/>
    <lineage>
        <taxon>Eukaryota</taxon>
        <taxon>Fungi</taxon>
        <taxon>Dikarya</taxon>
        <taxon>Basidiomycota</taxon>
        <taxon>Ustilaginomycotina</taxon>
        <taxon>Exobasidiomycetes</taxon>
        <taxon>Exobasidiales</taxon>
        <taxon>Brachybasidiaceae</taxon>
        <taxon>Meira</taxon>
    </lineage>
</organism>
<keyword evidence="4" id="KW-1185">Reference proteome</keyword>
<gene>
    <name evidence="3" type="ORF">FA14DRAFT_156420</name>
</gene>
<evidence type="ECO:0000256" key="2">
    <source>
        <dbReference type="SAM" id="SignalP"/>
    </source>
</evidence>
<dbReference type="Proteomes" id="UP000245771">
    <property type="component" value="Unassembled WGS sequence"/>
</dbReference>
<feature type="region of interest" description="Disordered" evidence="1">
    <location>
        <begin position="24"/>
        <end position="87"/>
    </location>
</feature>
<feature type="signal peptide" evidence="2">
    <location>
        <begin position="1"/>
        <end position="19"/>
    </location>
</feature>
<dbReference type="InParanoid" id="A0A316V7Z6"/>
<accession>A0A316V7Z6</accession>
<protein>
    <submittedName>
        <fullName evidence="3">Uncharacterized protein</fullName>
    </submittedName>
</protein>
<evidence type="ECO:0000313" key="3">
    <source>
        <dbReference type="EMBL" id="PWN33737.1"/>
    </source>
</evidence>
<dbReference type="AlphaFoldDB" id="A0A316V7Z6"/>
<name>A0A316V7Z6_9BASI</name>
<dbReference type="GeneID" id="37019607"/>
<dbReference type="RefSeq" id="XP_025354039.1">
    <property type="nucleotide sequence ID" value="XM_025497826.1"/>
</dbReference>
<dbReference type="EMBL" id="KZ819604">
    <property type="protein sequence ID" value="PWN33737.1"/>
    <property type="molecule type" value="Genomic_DNA"/>
</dbReference>
<evidence type="ECO:0000256" key="1">
    <source>
        <dbReference type="SAM" id="MobiDB-lite"/>
    </source>
</evidence>
<keyword evidence="2" id="KW-0732">Signal</keyword>
<proteinExistence type="predicted"/>
<reference evidence="3 4" key="1">
    <citation type="journal article" date="2018" name="Mol. Biol. Evol.">
        <title>Broad Genomic Sampling Reveals a Smut Pathogenic Ancestry of the Fungal Clade Ustilaginomycotina.</title>
        <authorList>
            <person name="Kijpornyongpan T."/>
            <person name="Mondo S.J."/>
            <person name="Barry K."/>
            <person name="Sandor L."/>
            <person name="Lee J."/>
            <person name="Lipzen A."/>
            <person name="Pangilinan J."/>
            <person name="LaButti K."/>
            <person name="Hainaut M."/>
            <person name="Henrissat B."/>
            <person name="Grigoriev I.V."/>
            <person name="Spatafora J.W."/>
            <person name="Aime M.C."/>
        </authorList>
    </citation>
    <scope>NUCLEOTIDE SEQUENCE [LARGE SCALE GENOMIC DNA]</scope>
    <source>
        <strain evidence="3 4">MCA 3882</strain>
    </source>
</reference>
<sequence>MNILFIWTLINILIVTALAMEPEPGSKREEDKDESHGKRLLIDLNLPAPTDSDENRSISDSQEQGRKKQISWRTRQNNKRKERMKVDPIYAAARRATLAKSAKKWRIKRDANLSEEKRKELSERKKIANHKHYLKRKSTFGGHHTKEAQEVARIIAIVRKGEEITPEDRQKVVEYRGKRKKIAETHKLKMKNLGKP</sequence>